<dbReference type="GO" id="GO:0072546">
    <property type="term" value="C:EMC complex"/>
    <property type="evidence" value="ECO:0007669"/>
    <property type="project" value="InterPro"/>
</dbReference>
<organism evidence="3">
    <name type="scientific">Amphimedon queenslandica</name>
    <name type="common">Sponge</name>
    <dbReference type="NCBI Taxonomy" id="400682"/>
    <lineage>
        <taxon>Eukaryota</taxon>
        <taxon>Metazoa</taxon>
        <taxon>Porifera</taxon>
        <taxon>Demospongiae</taxon>
        <taxon>Heteroscleromorpha</taxon>
        <taxon>Haplosclerida</taxon>
        <taxon>Niphatidae</taxon>
        <taxon>Amphimedon</taxon>
    </lineage>
</organism>
<keyword evidence="4" id="KW-1185">Reference proteome</keyword>
<name>A0A1X7TT47_AMPQE</name>
<evidence type="ECO:0000256" key="1">
    <source>
        <dbReference type="ARBA" id="ARBA00007461"/>
    </source>
</evidence>
<dbReference type="CDD" id="cd08060">
    <property type="entry name" value="MPN_UPF0172"/>
    <property type="match status" value="1"/>
</dbReference>
<feature type="domain" description="MPN" evidence="2">
    <location>
        <begin position="4"/>
        <end position="140"/>
    </location>
</feature>
<dbReference type="EnsemblMetazoa" id="XM_003389795.3">
    <property type="protein sequence ID" value="XP_003389843.1"/>
    <property type="gene ID" value="LOC100637478"/>
</dbReference>
<dbReference type="PANTHER" id="PTHR12941:SF10">
    <property type="entry name" value="ER MEMBRANE PROTEIN COMPLEX SUBUNIT 8_9 HOMOLOG"/>
    <property type="match status" value="1"/>
</dbReference>
<comment type="similarity">
    <text evidence="1">Belongs to the EMC8/EMC9 family.</text>
</comment>
<dbReference type="KEGG" id="aqu:100637478"/>
<protein>
    <recommendedName>
        <fullName evidence="2">MPN domain-containing protein</fullName>
    </recommendedName>
</protein>
<reference evidence="4" key="1">
    <citation type="journal article" date="2010" name="Nature">
        <title>The Amphimedon queenslandica genome and the evolution of animal complexity.</title>
        <authorList>
            <person name="Srivastava M."/>
            <person name="Simakov O."/>
            <person name="Chapman J."/>
            <person name="Fahey B."/>
            <person name="Gauthier M.E."/>
            <person name="Mitros T."/>
            <person name="Richards G.S."/>
            <person name="Conaco C."/>
            <person name="Dacre M."/>
            <person name="Hellsten U."/>
            <person name="Larroux C."/>
            <person name="Putnam N.H."/>
            <person name="Stanke M."/>
            <person name="Adamska M."/>
            <person name="Darling A."/>
            <person name="Degnan S.M."/>
            <person name="Oakley T.H."/>
            <person name="Plachetzki D.C."/>
            <person name="Zhai Y."/>
            <person name="Adamski M."/>
            <person name="Calcino A."/>
            <person name="Cummins S.F."/>
            <person name="Goodstein D.M."/>
            <person name="Harris C."/>
            <person name="Jackson D.J."/>
            <person name="Leys S.P."/>
            <person name="Shu S."/>
            <person name="Woodcroft B.J."/>
            <person name="Vervoort M."/>
            <person name="Kosik K.S."/>
            <person name="Manning G."/>
            <person name="Degnan B.M."/>
            <person name="Rokhsar D.S."/>
        </authorList>
    </citation>
    <scope>NUCLEOTIDE SEQUENCE [LARGE SCALE GENOMIC DNA]</scope>
</reference>
<dbReference type="PROSITE" id="PS50249">
    <property type="entry name" value="MPN"/>
    <property type="match status" value="1"/>
</dbReference>
<dbReference type="InterPro" id="IPR005366">
    <property type="entry name" value="EMC8/9"/>
</dbReference>
<dbReference type="STRING" id="400682.A0A1X7TT47"/>
<dbReference type="Pfam" id="PF03665">
    <property type="entry name" value="UPF0172"/>
    <property type="match status" value="1"/>
</dbReference>
<dbReference type="FunCoup" id="A0A1X7TT47">
    <property type="interactions" value="855"/>
</dbReference>
<dbReference type="PANTHER" id="PTHR12941">
    <property type="entry name" value="ER MEMBRANE PROTEIN COMPLEX"/>
    <property type="match status" value="1"/>
</dbReference>
<dbReference type="eggNOG" id="KOG3289">
    <property type="taxonomic scope" value="Eukaryota"/>
</dbReference>
<reference evidence="3" key="2">
    <citation type="submission" date="2017-05" db="UniProtKB">
        <authorList>
            <consortium name="EnsemblMetazoa"/>
        </authorList>
    </citation>
    <scope>IDENTIFICATION</scope>
</reference>
<accession>A0A1X7TT47</accession>
<dbReference type="EnsemblMetazoa" id="Aqu2.1.18406_001">
    <property type="protein sequence ID" value="Aqu2.1.18406_001"/>
    <property type="gene ID" value="Aqu2.1.18406"/>
</dbReference>
<evidence type="ECO:0000259" key="2">
    <source>
        <dbReference type="PROSITE" id="PS50249"/>
    </source>
</evidence>
<gene>
    <name evidence="3" type="primary">100637478</name>
</gene>
<dbReference type="AlphaFoldDB" id="A0A1X7TT47"/>
<dbReference type="InterPro" id="IPR037518">
    <property type="entry name" value="MPN"/>
</dbReference>
<proteinExistence type="inferred from homology"/>
<dbReference type="InParanoid" id="A0A1X7TT47"/>
<sequence length="200" mass="22233">MVHFQLSARAYAKLICHSAKYPDREINGALIGTISKKDNRVQIQDTIPLFHIELGLAPMIEVALNQVELYASSKGLTIVGYYQANETIDDTSINETAACIGKRISTNCDTSCILMVCNDTVLQQQDDSLSLKMFTCSDASSGVWREQKELSVINGDQTIPAVKKLIFNGVYKKLIDFDNHLENVNDDWTNTDINKAIEGI</sequence>
<dbReference type="Proteomes" id="UP000007879">
    <property type="component" value="Unassembled WGS sequence"/>
</dbReference>
<dbReference type="OMA" id="QIDSWCK"/>
<evidence type="ECO:0000313" key="4">
    <source>
        <dbReference type="Proteomes" id="UP000007879"/>
    </source>
</evidence>
<dbReference type="OrthoDB" id="194468at2759"/>
<evidence type="ECO:0000313" key="3">
    <source>
        <dbReference type="EnsemblMetazoa" id="Aqu2.1.18406_001"/>
    </source>
</evidence>